<dbReference type="PANTHER" id="PTHR16165">
    <property type="entry name" value="NXPE FAMILY MEMBER"/>
    <property type="match status" value="1"/>
</dbReference>
<dbReference type="InterPro" id="IPR057106">
    <property type="entry name" value="NXPE4_C"/>
</dbReference>
<feature type="domain" description="NXPE C-terminal" evidence="2">
    <location>
        <begin position="427"/>
        <end position="644"/>
    </location>
</feature>
<dbReference type="Proteomes" id="UP000694888">
    <property type="component" value="Unplaced"/>
</dbReference>
<proteinExistence type="predicted"/>
<dbReference type="PANTHER" id="PTHR16165:SF5">
    <property type="entry name" value="NXPE FAMILY MEMBER 3"/>
    <property type="match status" value="1"/>
</dbReference>
<reference evidence="4" key="1">
    <citation type="submission" date="2025-08" db="UniProtKB">
        <authorList>
            <consortium name="RefSeq"/>
        </authorList>
    </citation>
    <scope>IDENTIFICATION</scope>
</reference>
<keyword evidence="1" id="KW-0472">Membrane</keyword>
<accession>A0ABM0ZVL7</accession>
<sequence>MAVRIRKLVYTATIGIVSFTALWIFTSTHDIHWHKTEAHFSNDKTKSFQPANQHAAVFPSTNGMLSFSLSHLSFRTTRVQASFDNDLDFYPTTEVDALYKRVVAQPKCKEMLQATADFWRSTDGPDYRTSEADYQRIAKLMACGLPVDPKFLKAPPTTKLYDFERRYLTQPPLTNRSLASSEFKSVVHLLGGRTTFEVGENVTLRVDMKDGQGRPKVSGGDEVRVWFKDVGKKKSVAANVLDLGNGSYLATGLLPWEGKVKVQTVLAHSSAYIRAVIQTHLLLKTFARFTGIYTNDLADEATFCSHLPYIPHHEPEDICNLTEINGSPWFCAWPIKKQLSCQDFRGTRELLSITDWRLPVTSPELAELERSCKDPRMRFIKPSFELTVKKGAQPFPQPTIPCHKLPPRQTWTQHSPTGFLSEGTNKWNFLSCRKERPKNCFQNLTLHIVGDSNSRHHLNRYCTAMEAVWHVIQTKKAWHAPLRCSHTKAGFTADWNPHANPFSSSSTDWAMMGSLVPSSHVIDSIPAETPGRVLLVLHHYFHLVMHHVTAFHNMVIASRDAVARLLDRNPNVQVLVQGPHVTYVGWPQHYVGGDGLARFMEEILIQEYRPLRDRVVYLRTWETTLAMENHPFHPQNQNLIDDMILDLMCGR</sequence>
<dbReference type="RefSeq" id="XP_012935466.1">
    <property type="nucleotide sequence ID" value="XM_013080012.2"/>
</dbReference>
<evidence type="ECO:0000313" key="3">
    <source>
        <dbReference type="Proteomes" id="UP000694888"/>
    </source>
</evidence>
<keyword evidence="1" id="KW-0812">Transmembrane</keyword>
<organism evidence="3 4">
    <name type="scientific">Aplysia californica</name>
    <name type="common">California sea hare</name>
    <dbReference type="NCBI Taxonomy" id="6500"/>
    <lineage>
        <taxon>Eukaryota</taxon>
        <taxon>Metazoa</taxon>
        <taxon>Spiralia</taxon>
        <taxon>Lophotrochozoa</taxon>
        <taxon>Mollusca</taxon>
        <taxon>Gastropoda</taxon>
        <taxon>Heterobranchia</taxon>
        <taxon>Euthyneura</taxon>
        <taxon>Tectipleura</taxon>
        <taxon>Aplysiida</taxon>
        <taxon>Aplysioidea</taxon>
        <taxon>Aplysiidae</taxon>
        <taxon>Aplysia</taxon>
    </lineage>
</organism>
<protein>
    <submittedName>
        <fullName evidence="4">NXPE family member 4</fullName>
    </submittedName>
</protein>
<dbReference type="GeneID" id="101863496"/>
<dbReference type="InterPro" id="IPR014756">
    <property type="entry name" value="Ig_E-set"/>
</dbReference>
<dbReference type="SUPFAM" id="SSF81296">
    <property type="entry name" value="E set domains"/>
    <property type="match status" value="1"/>
</dbReference>
<dbReference type="InterPro" id="IPR013783">
    <property type="entry name" value="Ig-like_fold"/>
</dbReference>
<evidence type="ECO:0000313" key="4">
    <source>
        <dbReference type="RefSeq" id="XP_012935466.1"/>
    </source>
</evidence>
<name>A0ABM0ZVL7_APLCA</name>
<keyword evidence="1" id="KW-1133">Transmembrane helix</keyword>
<feature type="transmembrane region" description="Helical" evidence="1">
    <location>
        <begin position="7"/>
        <end position="25"/>
    </location>
</feature>
<gene>
    <name evidence="4" type="primary">LOC101863496</name>
</gene>
<keyword evidence="3" id="KW-1185">Reference proteome</keyword>
<dbReference type="Gene3D" id="2.60.40.10">
    <property type="entry name" value="Immunoglobulins"/>
    <property type="match status" value="1"/>
</dbReference>
<evidence type="ECO:0000256" key="1">
    <source>
        <dbReference type="SAM" id="Phobius"/>
    </source>
</evidence>
<evidence type="ECO:0000259" key="2">
    <source>
        <dbReference type="Pfam" id="PF24536"/>
    </source>
</evidence>
<dbReference type="Pfam" id="PF24536">
    <property type="entry name" value="NXPE4_C"/>
    <property type="match status" value="1"/>
</dbReference>